<evidence type="ECO:0000256" key="8">
    <source>
        <dbReference type="RuleBase" id="RU363064"/>
    </source>
</evidence>
<feature type="transmembrane region" description="Helical" evidence="8">
    <location>
        <begin position="273"/>
        <end position="296"/>
    </location>
</feature>
<dbReference type="Proteomes" id="UP000248857">
    <property type="component" value="Unassembled WGS sequence"/>
</dbReference>
<organism evidence="9 10">
    <name type="scientific">Acaryochloris thomasi RCC1774</name>
    <dbReference type="NCBI Taxonomy" id="1764569"/>
    <lineage>
        <taxon>Bacteria</taxon>
        <taxon>Bacillati</taxon>
        <taxon>Cyanobacteriota</taxon>
        <taxon>Cyanophyceae</taxon>
        <taxon>Acaryochloridales</taxon>
        <taxon>Acaryochloridaceae</taxon>
        <taxon>Acaryochloris</taxon>
        <taxon>Acaryochloris thomasi</taxon>
    </lineage>
</organism>
<evidence type="ECO:0000256" key="1">
    <source>
        <dbReference type="ARBA" id="ARBA00004651"/>
    </source>
</evidence>
<evidence type="ECO:0000256" key="5">
    <source>
        <dbReference type="ARBA" id="ARBA00022692"/>
    </source>
</evidence>
<dbReference type="PANTHER" id="PTHR30330:SF3">
    <property type="entry name" value="TRANSCRIPTIONAL REGULATOR, LRP FAMILY"/>
    <property type="match status" value="1"/>
</dbReference>
<evidence type="ECO:0000256" key="2">
    <source>
        <dbReference type="ARBA" id="ARBA00009261"/>
    </source>
</evidence>
<protein>
    <submittedName>
        <fullName evidence="9">Amino-acid carrier protein AlsT</fullName>
    </submittedName>
</protein>
<keyword evidence="3 8" id="KW-0813">Transport</keyword>
<feature type="transmembrane region" description="Helical" evidence="8">
    <location>
        <begin position="181"/>
        <end position="200"/>
    </location>
</feature>
<keyword evidence="6 8" id="KW-1133">Transmembrane helix</keyword>
<feature type="transmembrane region" description="Helical" evidence="8">
    <location>
        <begin position="443"/>
        <end position="460"/>
    </location>
</feature>
<keyword evidence="5 8" id="KW-0812">Transmembrane</keyword>
<evidence type="ECO:0000256" key="3">
    <source>
        <dbReference type="ARBA" id="ARBA00022448"/>
    </source>
</evidence>
<proteinExistence type="inferred from homology"/>
<dbReference type="NCBIfam" id="TIGR00835">
    <property type="entry name" value="agcS"/>
    <property type="match status" value="1"/>
</dbReference>
<keyword evidence="4 8" id="KW-1003">Cell membrane</keyword>
<dbReference type="InterPro" id="IPR001463">
    <property type="entry name" value="Na/Ala_symport"/>
</dbReference>
<gene>
    <name evidence="9" type="primary">alsT_1</name>
    <name evidence="9" type="ORF">C1752_00150</name>
</gene>
<reference evidence="9 10" key="1">
    <citation type="journal article" date="2018" name="Sci. Rep.">
        <title>A novel species of the marine cyanobacterium Acaryochloris with a unique pigment content and lifestyle.</title>
        <authorList>
            <person name="Partensky F."/>
            <person name="Six C."/>
            <person name="Ratin M."/>
            <person name="Garczarek L."/>
            <person name="Vaulot D."/>
            <person name="Probert I."/>
            <person name="Calteau A."/>
            <person name="Gourvil P."/>
            <person name="Marie D."/>
            <person name="Grebert T."/>
            <person name="Bouchier C."/>
            <person name="Le Panse S."/>
            <person name="Gachenot M."/>
            <person name="Rodriguez F."/>
            <person name="Garrido J.L."/>
        </authorList>
    </citation>
    <scope>NUCLEOTIDE SEQUENCE [LARGE SCALE GENOMIC DNA]</scope>
    <source>
        <strain evidence="9 10">RCC1774</strain>
    </source>
</reference>
<feature type="transmembrane region" description="Helical" evidence="8">
    <location>
        <begin position="415"/>
        <end position="437"/>
    </location>
</feature>
<feature type="transmembrane region" description="Helical" evidence="8">
    <location>
        <begin position="337"/>
        <end position="357"/>
    </location>
</feature>
<dbReference type="RefSeq" id="WP_110984534.1">
    <property type="nucleotide sequence ID" value="NZ_CAWNWM010000001.1"/>
</dbReference>
<dbReference type="Pfam" id="PF01235">
    <property type="entry name" value="Na_Ala_symp"/>
    <property type="match status" value="1"/>
</dbReference>
<dbReference type="PANTHER" id="PTHR30330">
    <property type="entry name" value="AGSS FAMILY TRANSPORTER, SODIUM-ALANINE"/>
    <property type="match status" value="1"/>
</dbReference>
<sequence>MVLIPAARVMAQEDELTGIDKVIQPINDVLGGFFFFSIGGENGFPFIVLWLFVAAFFFTLRMGFINIRGFKHAIDVVRGQYDDIHDQGEVTHFQALSTALSGTVGLGNIAGVAVAISIGGPGAMVWMTIAGLLGMTSKFVECTLGVKYRRVAPDGTVLGGPAYYLNAGLAQRGLRPVGQGLAILFCILCLGGSIGGGNLFQSNQAYAAVKNVVPTFPAWLFGLIVSALAALVILGGIKRIGAVAGKLVPGMAIIYVCSCLVILSGSLSELPAAIGLIFQGAFAPTAAVGGIIGVMVQGIKRSSFSNEAGVGSASIVHSAARTHEPIREGLVSLLEPFIDTVVICNMTALVIIVSKAYEQTDLEGVEITANAFATVAGWFPILLSIAVCLFAFSTIVTWSYYGIQAWTYLFGERSAIIFKVIYIICTFLGSWLSLSVVIDFTDLLFLGMAFPNLLGCYFLSNEVASDLKNYWDRLASGQMPKVFKVAD</sequence>
<dbReference type="AlphaFoldDB" id="A0A2W1JP05"/>
<feature type="transmembrane region" description="Helical" evidence="8">
    <location>
        <begin position="43"/>
        <end position="64"/>
    </location>
</feature>
<dbReference type="GO" id="GO:0005283">
    <property type="term" value="F:amino acid:sodium symporter activity"/>
    <property type="evidence" value="ECO:0007669"/>
    <property type="project" value="InterPro"/>
</dbReference>
<comment type="caution">
    <text evidence="9">The sequence shown here is derived from an EMBL/GenBank/DDBJ whole genome shotgun (WGS) entry which is preliminary data.</text>
</comment>
<feature type="transmembrane region" description="Helical" evidence="8">
    <location>
        <begin position="247"/>
        <end position="267"/>
    </location>
</feature>
<evidence type="ECO:0000256" key="6">
    <source>
        <dbReference type="ARBA" id="ARBA00022989"/>
    </source>
</evidence>
<keyword evidence="10" id="KW-1185">Reference proteome</keyword>
<name>A0A2W1JP05_9CYAN</name>
<accession>A0A2W1JP05</accession>
<dbReference type="EMBL" id="PQWO01000001">
    <property type="protein sequence ID" value="PZD75070.1"/>
    <property type="molecule type" value="Genomic_DNA"/>
</dbReference>
<dbReference type="PRINTS" id="PR00175">
    <property type="entry name" value="NAALASMPORT"/>
</dbReference>
<evidence type="ECO:0000313" key="9">
    <source>
        <dbReference type="EMBL" id="PZD75070.1"/>
    </source>
</evidence>
<feature type="transmembrane region" description="Helical" evidence="8">
    <location>
        <begin position="216"/>
        <end position="235"/>
    </location>
</feature>
<feature type="transmembrane region" description="Helical" evidence="8">
    <location>
        <begin position="377"/>
        <end position="403"/>
    </location>
</feature>
<evidence type="ECO:0000256" key="7">
    <source>
        <dbReference type="ARBA" id="ARBA00023136"/>
    </source>
</evidence>
<comment type="similarity">
    <text evidence="2 8">Belongs to the alanine or glycine:cation symporter (AGCS) (TC 2.A.25) family.</text>
</comment>
<dbReference type="GO" id="GO:0005886">
    <property type="term" value="C:plasma membrane"/>
    <property type="evidence" value="ECO:0007669"/>
    <property type="project" value="UniProtKB-SubCell"/>
</dbReference>
<dbReference type="OrthoDB" id="9804874at2"/>
<evidence type="ECO:0000256" key="4">
    <source>
        <dbReference type="ARBA" id="ARBA00022475"/>
    </source>
</evidence>
<evidence type="ECO:0000313" key="10">
    <source>
        <dbReference type="Proteomes" id="UP000248857"/>
    </source>
</evidence>
<keyword evidence="8" id="KW-0769">Symport</keyword>
<comment type="subcellular location">
    <subcellularLocation>
        <location evidence="1 8">Cell membrane</location>
        <topology evidence="1 8">Multi-pass membrane protein</topology>
    </subcellularLocation>
</comment>
<keyword evidence="7 8" id="KW-0472">Membrane</keyword>